<dbReference type="InterPro" id="IPR054722">
    <property type="entry name" value="PolX-like_BBD"/>
</dbReference>
<reference evidence="2 3" key="1">
    <citation type="submission" date="2024-11" db="EMBL/GenBank/DDBJ databases">
        <title>A near-complete genome assembly of Cinchona calisaya.</title>
        <authorList>
            <person name="Lian D.C."/>
            <person name="Zhao X.W."/>
            <person name="Wei L."/>
        </authorList>
    </citation>
    <scope>NUCLEOTIDE SEQUENCE [LARGE SCALE GENOMIC DNA]</scope>
    <source>
        <tissue evidence="2">Nenye</tissue>
    </source>
</reference>
<protein>
    <recommendedName>
        <fullName evidence="1">Retrovirus-related Pol polyprotein from transposon TNT 1-94-like beta-barrel domain-containing protein</fullName>
    </recommendedName>
</protein>
<dbReference type="Proteomes" id="UP001630127">
    <property type="component" value="Unassembled WGS sequence"/>
</dbReference>
<proteinExistence type="predicted"/>
<dbReference type="EMBL" id="JBJUIK010000012">
    <property type="protein sequence ID" value="KAL3508856.1"/>
    <property type="molecule type" value="Genomic_DNA"/>
</dbReference>
<dbReference type="AlphaFoldDB" id="A0ABD2YQG2"/>
<feature type="domain" description="Retrovirus-related Pol polyprotein from transposon TNT 1-94-like beta-barrel" evidence="1">
    <location>
        <begin position="52"/>
        <end position="122"/>
    </location>
</feature>
<gene>
    <name evidence="2" type="ORF">ACH5RR_028257</name>
</gene>
<keyword evidence="3" id="KW-1185">Reference proteome</keyword>
<evidence type="ECO:0000313" key="2">
    <source>
        <dbReference type="EMBL" id="KAL3508856.1"/>
    </source>
</evidence>
<comment type="caution">
    <text evidence="2">The sequence shown here is derived from an EMBL/GenBank/DDBJ whole genome shotgun (WGS) entry which is preliminary data.</text>
</comment>
<name>A0ABD2YQG2_9GENT</name>
<accession>A0ABD2YQG2</accession>
<dbReference type="Pfam" id="PF22936">
    <property type="entry name" value="Pol_BBD"/>
    <property type="match status" value="1"/>
</dbReference>
<sequence length="151" mass="17453">MNVGIIKFVMEKCMPMWLKIIVINKKLFYFLVLGPKKIKKMKGLLTLAVTITCVKKNLFSSLNEYFRSYMKFVNNEKVPILGKGKIRITLKDRSSNFISDVFYVPSIYHNLLSLGQLSEKGYDLHFKYCVGTITDDKLGLIAEVNMNRSRL</sequence>
<evidence type="ECO:0000313" key="3">
    <source>
        <dbReference type="Proteomes" id="UP001630127"/>
    </source>
</evidence>
<organism evidence="2 3">
    <name type="scientific">Cinchona calisaya</name>
    <dbReference type="NCBI Taxonomy" id="153742"/>
    <lineage>
        <taxon>Eukaryota</taxon>
        <taxon>Viridiplantae</taxon>
        <taxon>Streptophyta</taxon>
        <taxon>Embryophyta</taxon>
        <taxon>Tracheophyta</taxon>
        <taxon>Spermatophyta</taxon>
        <taxon>Magnoliopsida</taxon>
        <taxon>eudicotyledons</taxon>
        <taxon>Gunneridae</taxon>
        <taxon>Pentapetalae</taxon>
        <taxon>asterids</taxon>
        <taxon>lamiids</taxon>
        <taxon>Gentianales</taxon>
        <taxon>Rubiaceae</taxon>
        <taxon>Cinchonoideae</taxon>
        <taxon>Cinchoneae</taxon>
        <taxon>Cinchona</taxon>
    </lineage>
</organism>
<evidence type="ECO:0000259" key="1">
    <source>
        <dbReference type="Pfam" id="PF22936"/>
    </source>
</evidence>